<feature type="domain" description="Peptidase S8/S53" evidence="7">
    <location>
        <begin position="272"/>
        <end position="597"/>
    </location>
</feature>
<dbReference type="Proteomes" id="UP001340816">
    <property type="component" value="Chromosome"/>
</dbReference>
<keyword evidence="9" id="KW-1185">Reference proteome</keyword>
<dbReference type="InterPro" id="IPR034058">
    <property type="entry name" value="TagA/B/C/D_pept_dom"/>
</dbReference>
<dbReference type="Gene3D" id="3.40.50.200">
    <property type="entry name" value="Peptidase S8/S53 domain"/>
    <property type="match status" value="1"/>
</dbReference>
<reference evidence="8 9" key="1">
    <citation type="submission" date="2022-10" db="EMBL/GenBank/DDBJ databases">
        <title>The complete genomes of actinobacterial strains from the NBC collection.</title>
        <authorList>
            <person name="Joergensen T.S."/>
            <person name="Alvarez Arevalo M."/>
            <person name="Sterndorff E.B."/>
            <person name="Faurdal D."/>
            <person name="Vuksanovic O."/>
            <person name="Mourched A.-S."/>
            <person name="Charusanti P."/>
            <person name="Shaw S."/>
            <person name="Blin K."/>
            <person name="Weber T."/>
        </authorList>
    </citation>
    <scope>NUCLEOTIDE SEQUENCE [LARGE SCALE GENOMIC DNA]</scope>
    <source>
        <strain evidence="8 9">NBC 01752</strain>
    </source>
</reference>
<dbReference type="Gene3D" id="2.60.120.380">
    <property type="match status" value="1"/>
</dbReference>
<dbReference type="InterPro" id="IPR036852">
    <property type="entry name" value="Peptidase_S8/S53_dom_sf"/>
</dbReference>
<evidence type="ECO:0000256" key="6">
    <source>
        <dbReference type="SAM" id="MobiDB-lite"/>
    </source>
</evidence>
<dbReference type="PANTHER" id="PTHR43399:SF4">
    <property type="entry name" value="CELL WALL-ASSOCIATED PROTEASE"/>
    <property type="match status" value="1"/>
</dbReference>
<keyword evidence="2 5" id="KW-0645">Protease</keyword>
<comment type="similarity">
    <text evidence="1 5">Belongs to the peptidase S8 family.</text>
</comment>
<name>A0ABZ1H036_STRPH</name>
<dbReference type="Pfam" id="PF00082">
    <property type="entry name" value="Peptidase_S8"/>
    <property type="match status" value="1"/>
</dbReference>
<feature type="region of interest" description="Disordered" evidence="6">
    <location>
        <begin position="302"/>
        <end position="330"/>
    </location>
</feature>
<dbReference type="EMBL" id="CP109135">
    <property type="protein sequence ID" value="WSD11812.1"/>
    <property type="molecule type" value="Genomic_DNA"/>
</dbReference>
<dbReference type="InterPro" id="IPR015500">
    <property type="entry name" value="Peptidase_S8_subtilisin-rel"/>
</dbReference>
<proteinExistence type="inferred from homology"/>
<keyword evidence="4 5" id="KW-0720">Serine protease</keyword>
<accession>A0ABZ1H036</accession>
<evidence type="ECO:0000256" key="2">
    <source>
        <dbReference type="ARBA" id="ARBA00022670"/>
    </source>
</evidence>
<evidence type="ECO:0000313" key="9">
    <source>
        <dbReference type="Proteomes" id="UP001340816"/>
    </source>
</evidence>
<gene>
    <name evidence="8" type="ORF">OHB35_00475</name>
</gene>
<dbReference type="PROSITE" id="PS00137">
    <property type="entry name" value="SUBTILASE_HIS"/>
    <property type="match status" value="1"/>
</dbReference>
<evidence type="ECO:0000256" key="5">
    <source>
        <dbReference type="PROSITE-ProRule" id="PRU01240"/>
    </source>
</evidence>
<evidence type="ECO:0000313" key="8">
    <source>
        <dbReference type="EMBL" id="WSD11812.1"/>
    </source>
</evidence>
<dbReference type="InterPro" id="IPR008979">
    <property type="entry name" value="Galactose-bd-like_sf"/>
</dbReference>
<dbReference type="PRINTS" id="PR00723">
    <property type="entry name" value="SUBTILISIN"/>
</dbReference>
<dbReference type="InterPro" id="IPR000209">
    <property type="entry name" value="Peptidase_S8/S53_dom"/>
</dbReference>
<feature type="active site" description="Charge relay system" evidence="5">
    <location>
        <position position="313"/>
    </location>
</feature>
<dbReference type="InterPro" id="IPR051048">
    <property type="entry name" value="Peptidase_S8/S53_subtilisin"/>
</dbReference>
<dbReference type="InterPro" id="IPR023828">
    <property type="entry name" value="Peptidase_S8_Ser-AS"/>
</dbReference>
<dbReference type="PROSITE" id="PS51892">
    <property type="entry name" value="SUBTILASE"/>
    <property type="match status" value="1"/>
</dbReference>
<dbReference type="InterPro" id="IPR022398">
    <property type="entry name" value="Peptidase_S8_His-AS"/>
</dbReference>
<feature type="active site" description="Charge relay system" evidence="5">
    <location>
        <position position="281"/>
    </location>
</feature>
<keyword evidence="3 5" id="KW-0378">Hydrolase</keyword>
<dbReference type="SUPFAM" id="SSF52743">
    <property type="entry name" value="Subtilisin-like"/>
    <property type="match status" value="1"/>
</dbReference>
<feature type="active site" description="Charge relay system" evidence="5">
    <location>
        <position position="540"/>
    </location>
</feature>
<evidence type="ECO:0000259" key="7">
    <source>
        <dbReference type="Pfam" id="PF00082"/>
    </source>
</evidence>
<dbReference type="CDD" id="cd04842">
    <property type="entry name" value="Peptidases_S8_Kp43_protease"/>
    <property type="match status" value="1"/>
</dbReference>
<protein>
    <submittedName>
        <fullName evidence="8">S8 family serine peptidase</fullName>
    </submittedName>
</protein>
<sequence>MRVIAYFMHEDEEAAALSMLRNTSRTESYVLGDIDESAIPGLENAGLTVGKLDAVRRADTSAMARERVTGTPAFPEGHGDAEPLTAGPGERASWLLQLGEPLIEQHRAEINSIGAELQRVVPVNAYLVAATESQAGQLSNLDFVESVERYGPQVAVPVRLRAPAPPTAGESTTATDGRVWDLRLADASSRDSVVAWLEDHDGSSGLRLVASAAHRIRLKIPEGSPLEMEILQLPEVLDMVEYVPPKLLNDVAVRLLGIAPNGAVGGGVPYTGKGQIVAVADTGLDQAHPDFQGRIEDVVALGRPGDSDDPDGHGTHVAGSVLGDGSASQGQIRGAAPEARLYFQSIMDAAGNLGGLPLSLADLFEPAYQAGARIHSNSWGAATASAYTIDSDDVDSYVHQRRDMLVIIAAGNEGTAGVRINSPKGFVDWASIGSPASCKNALTVGAARSDRTNGGFSQTTYNSKWPSDFPDPPIGTAHVSGDPEALAAFSSRGPCDDFRIKPEAVAPGTDILSARSSLAPSNHFWGLHQNPHYAYMGGTSMATPLVAGSAALVRQYYVDRRTVEPSAALVKATLVNGARRLSAADSMASDPHYHQGFGAIHLPTTLPHDGAAAFELEFVDTWQKPAKQFRRTGERKRFTVAVGSAAPFRLCLAYTDLPGRGLQNDISVLVQAPDGTKHVGNAGLPNRLLTSDCTNNVEVVRLDSQPAGNFLIQVFARNLLAGPQDFALVVTGDLSGPMTQLPN</sequence>
<dbReference type="SUPFAM" id="SSF49785">
    <property type="entry name" value="Galactose-binding domain-like"/>
    <property type="match status" value="1"/>
</dbReference>
<dbReference type="PANTHER" id="PTHR43399">
    <property type="entry name" value="SUBTILISIN-RELATED"/>
    <property type="match status" value="1"/>
</dbReference>
<dbReference type="RefSeq" id="WP_326757398.1">
    <property type="nucleotide sequence ID" value="NZ_CP109135.1"/>
</dbReference>
<evidence type="ECO:0000256" key="1">
    <source>
        <dbReference type="ARBA" id="ARBA00011073"/>
    </source>
</evidence>
<organism evidence="8 9">
    <name type="scientific">Streptomyces phaeochromogenes</name>
    <dbReference type="NCBI Taxonomy" id="1923"/>
    <lineage>
        <taxon>Bacteria</taxon>
        <taxon>Bacillati</taxon>
        <taxon>Actinomycetota</taxon>
        <taxon>Actinomycetes</taxon>
        <taxon>Kitasatosporales</taxon>
        <taxon>Streptomycetaceae</taxon>
        <taxon>Streptomyces</taxon>
        <taxon>Streptomyces phaeochromogenes group</taxon>
    </lineage>
</organism>
<evidence type="ECO:0000256" key="3">
    <source>
        <dbReference type="ARBA" id="ARBA00022801"/>
    </source>
</evidence>
<evidence type="ECO:0000256" key="4">
    <source>
        <dbReference type="ARBA" id="ARBA00022825"/>
    </source>
</evidence>
<dbReference type="PROSITE" id="PS00138">
    <property type="entry name" value="SUBTILASE_SER"/>
    <property type="match status" value="1"/>
</dbReference>